<keyword evidence="1" id="KW-0472">Membrane</keyword>
<accession>A0A2K1R788</accession>
<dbReference type="PANTHER" id="PTHR31170:SF25">
    <property type="entry name" value="BNAA09G04570D PROTEIN"/>
    <property type="match status" value="1"/>
</dbReference>
<dbReference type="PANTHER" id="PTHR31170">
    <property type="entry name" value="BNAC04G53230D PROTEIN"/>
    <property type="match status" value="1"/>
</dbReference>
<evidence type="ECO:0008006" key="3">
    <source>
        <dbReference type="Google" id="ProtNLM"/>
    </source>
</evidence>
<gene>
    <name evidence="2" type="ORF">POPTR_T086900</name>
</gene>
<reference evidence="2" key="2">
    <citation type="submission" date="2017-07" db="EMBL/GenBank/DDBJ databases">
        <title>WGS assembly of Populus trichocarpa.</title>
        <authorList>
            <person name="Tuskan G."/>
            <person name="Difazio S."/>
            <person name="Jansson S."/>
            <person name="Bohlmann J."/>
            <person name="Grigoriev I."/>
            <person name="Hellsten U."/>
            <person name="Putnam N."/>
            <person name="Ralph S."/>
            <person name="Rombauts S."/>
            <person name="Salamov A."/>
            <person name="Schein J."/>
            <person name="Sterck L."/>
            <person name="Aerts A."/>
            <person name="Bhalerao R."/>
            <person name="Bhalerao R."/>
            <person name="Blaudez D."/>
            <person name="Boerjan W."/>
            <person name="Brun A."/>
            <person name="Brunner A."/>
            <person name="Busov V."/>
            <person name="Campbell M."/>
            <person name="Carlson J."/>
            <person name="Chalot M."/>
            <person name="Chapman J."/>
            <person name="Chen G."/>
            <person name="Cooper D."/>
            <person name="Coutinho P."/>
            <person name="Couturier J."/>
            <person name="Covert S."/>
            <person name="Cronk Q."/>
            <person name="Cunningham R."/>
            <person name="Davis J."/>
            <person name="Degroeve S."/>
            <person name="Dejardin A."/>
            <person name="Depamphilis C."/>
            <person name="Detter J."/>
            <person name="Dirks B."/>
            <person name="Dubchak I."/>
            <person name="Duplessis S."/>
            <person name="Ehlting J."/>
            <person name="Ellis B."/>
            <person name="Gendler K."/>
            <person name="Goodstein D."/>
            <person name="Gribskov M."/>
            <person name="Grimwood J."/>
            <person name="Groover A."/>
            <person name="Gunter L."/>
            <person name="Hamberger B."/>
            <person name="Heinze B."/>
            <person name="Helariutta Y."/>
            <person name="Henrissat B."/>
            <person name="Holligan D."/>
            <person name="Holt R."/>
            <person name="Huang W."/>
            <person name="Islam-Faridi N."/>
            <person name="Jones S."/>
            <person name="Jones-Rhoades M."/>
            <person name="Jorgensen R."/>
            <person name="Joshi C."/>
            <person name="Kangasjarvi J."/>
            <person name="Karlsson J."/>
            <person name="Kelleher C."/>
            <person name="Kirkpatrick R."/>
            <person name="Kirst M."/>
            <person name="Kohler A."/>
            <person name="Kalluri U."/>
            <person name="Larimer F."/>
            <person name="Leebens-Mack J."/>
            <person name="Leple J."/>
            <person name="Locascio P."/>
            <person name="Lou Y."/>
            <person name="Lucas S."/>
            <person name="Martin F."/>
            <person name="Montanini B."/>
            <person name="Napoli C."/>
            <person name="Nelson D."/>
            <person name="Nelson C."/>
            <person name="Nieminen K."/>
            <person name="Nilsson O."/>
            <person name="Pereda V."/>
            <person name="Peter G."/>
            <person name="Philippe R."/>
            <person name="Pilate G."/>
            <person name="Poliakov A."/>
            <person name="Razumovskaya J."/>
            <person name="Richardson P."/>
            <person name="Rinaldi C."/>
            <person name="Ritland K."/>
            <person name="Rouze P."/>
            <person name="Ryaboy D."/>
            <person name="Schmutz J."/>
            <person name="Schrader J."/>
            <person name="Segerman B."/>
            <person name="Shin H."/>
            <person name="Siddiqui A."/>
            <person name="Sterky F."/>
            <person name="Terry A."/>
            <person name="Tsai C."/>
            <person name="Uberbacher E."/>
            <person name="Unneberg P."/>
            <person name="Vahala J."/>
            <person name="Wall K."/>
            <person name="Wessler S."/>
            <person name="Yang G."/>
            <person name="Yin T."/>
            <person name="Douglas C."/>
            <person name="Marra M."/>
            <person name="Sandberg G."/>
            <person name="Van De Peer Y."/>
            <person name="Rokhsar D."/>
        </authorList>
    </citation>
    <scope>NUCLEOTIDE SEQUENCE</scope>
    <source>
        <strain evidence="2">Nisqually-1</strain>
    </source>
</reference>
<feature type="transmembrane region" description="Helical" evidence="1">
    <location>
        <begin position="57"/>
        <end position="82"/>
    </location>
</feature>
<name>A0A2K1R788_POPTR</name>
<protein>
    <recommendedName>
        <fullName evidence="3">Transmembrane protein</fullName>
    </recommendedName>
</protein>
<dbReference type="AlphaFoldDB" id="A0A2K1R788"/>
<evidence type="ECO:0000313" key="2">
    <source>
        <dbReference type="EMBL" id="PNS23144.1"/>
    </source>
</evidence>
<sequence>MTFLNFSQLPESSPSKGNLCSTNNFLWGVCEDLESYCRKRRHKWKATLKQVYFNNPWTGISVVAASSLLILTACHTFFTFLYHKFF</sequence>
<dbReference type="InterPro" id="IPR004158">
    <property type="entry name" value="DUF247_pln"/>
</dbReference>
<reference evidence="2" key="1">
    <citation type="journal article" date="2006" name="Science">
        <title>The genome of black cottonwood, Populus trichocarpa (Torr. &amp; Gray).</title>
        <authorList>
            <person name="Tuskan G.A."/>
            <person name="Difazio S."/>
            <person name="Jansson S."/>
            <person name="Bohlmann J."/>
            <person name="Grigoriev I."/>
            <person name="Hellsten U."/>
            <person name="Putnam N."/>
            <person name="Ralph S."/>
            <person name="Rombauts S."/>
            <person name="Salamov A."/>
            <person name="Schein J."/>
            <person name="Sterck L."/>
            <person name="Aerts A."/>
            <person name="Bhalerao R.R."/>
            <person name="Bhalerao R.P."/>
            <person name="Blaudez D."/>
            <person name="Boerjan W."/>
            <person name="Brun A."/>
            <person name="Brunner A."/>
            <person name="Busov V."/>
            <person name="Campbell M."/>
            <person name="Carlson J."/>
            <person name="Chalot M."/>
            <person name="Chapman J."/>
            <person name="Chen G.L."/>
            <person name="Cooper D."/>
            <person name="Coutinho P.M."/>
            <person name="Couturier J."/>
            <person name="Covert S."/>
            <person name="Cronk Q."/>
            <person name="Cunningham R."/>
            <person name="Davis J."/>
            <person name="Degroeve S."/>
            <person name="Dejardin A."/>
            <person name="Depamphilis C."/>
            <person name="Detter J."/>
            <person name="Dirks B."/>
            <person name="Dubchak I."/>
            <person name="Duplessis S."/>
            <person name="Ehlting J."/>
            <person name="Ellis B."/>
            <person name="Gendler K."/>
            <person name="Goodstein D."/>
            <person name="Gribskov M."/>
            <person name="Grimwood J."/>
            <person name="Groover A."/>
            <person name="Gunter L."/>
            <person name="Hamberger B."/>
            <person name="Heinze B."/>
            <person name="Helariutta Y."/>
            <person name="Henrissat B."/>
            <person name="Holligan D."/>
            <person name="Holt R."/>
            <person name="Huang W."/>
            <person name="Islam-Faridi N."/>
            <person name="Jones S."/>
            <person name="Jones-Rhoades M."/>
            <person name="Jorgensen R."/>
            <person name="Joshi C."/>
            <person name="Kangasjarvi J."/>
            <person name="Karlsson J."/>
            <person name="Kelleher C."/>
            <person name="Kirkpatrick R."/>
            <person name="Kirst M."/>
            <person name="Kohler A."/>
            <person name="Kalluri U."/>
            <person name="Larimer F."/>
            <person name="Leebens-Mack J."/>
            <person name="Leple J.C."/>
            <person name="Locascio P."/>
            <person name="Lou Y."/>
            <person name="Lucas S."/>
            <person name="Martin F."/>
            <person name="Montanini B."/>
            <person name="Napoli C."/>
            <person name="Nelson D.R."/>
            <person name="Nelson C."/>
            <person name="Nieminen K."/>
            <person name="Nilsson O."/>
            <person name="Pereda V."/>
            <person name="Peter G."/>
            <person name="Philippe R."/>
            <person name="Pilate G."/>
            <person name="Poliakov A."/>
            <person name="Razumovskaya J."/>
            <person name="Richardson P."/>
            <person name="Rinaldi C."/>
            <person name="Ritland K."/>
            <person name="Rouze P."/>
            <person name="Ryaboy D."/>
            <person name="Schmutz J."/>
            <person name="Schrader J."/>
            <person name="Segerman B."/>
            <person name="Shin H."/>
            <person name="Siddiqui A."/>
            <person name="Sterky F."/>
            <person name="Terry A."/>
            <person name="Tsai C.J."/>
            <person name="Uberbacher E."/>
            <person name="Unneberg P."/>
            <person name="Vahala J."/>
            <person name="Wall K."/>
            <person name="Wessler S."/>
            <person name="Yang G."/>
            <person name="Yin T."/>
            <person name="Douglas C."/>
            <person name="Marra M."/>
            <person name="Sandberg G."/>
            <person name="Van de Peer Y."/>
            <person name="Rokhsar D."/>
        </authorList>
    </citation>
    <scope>NUCLEOTIDE SEQUENCE [LARGE SCALE GENOMIC DNA]</scope>
    <source>
        <strain evidence="2">Nisqually-1</strain>
    </source>
</reference>
<dbReference type="STRING" id="3694.A0A2K1R788"/>
<dbReference type="EMBL" id="KZ623399">
    <property type="protein sequence ID" value="PNS23144.1"/>
    <property type="molecule type" value="Genomic_DNA"/>
</dbReference>
<organism evidence="2">
    <name type="scientific">Populus trichocarpa</name>
    <name type="common">Western balsam poplar</name>
    <name type="synonym">Populus balsamifera subsp. trichocarpa</name>
    <dbReference type="NCBI Taxonomy" id="3694"/>
    <lineage>
        <taxon>Eukaryota</taxon>
        <taxon>Viridiplantae</taxon>
        <taxon>Streptophyta</taxon>
        <taxon>Embryophyta</taxon>
        <taxon>Tracheophyta</taxon>
        <taxon>Spermatophyta</taxon>
        <taxon>Magnoliopsida</taxon>
        <taxon>eudicotyledons</taxon>
        <taxon>Gunneridae</taxon>
        <taxon>Pentapetalae</taxon>
        <taxon>rosids</taxon>
        <taxon>fabids</taxon>
        <taxon>Malpighiales</taxon>
        <taxon>Salicaceae</taxon>
        <taxon>Saliceae</taxon>
        <taxon>Populus</taxon>
    </lineage>
</organism>
<dbReference type="Pfam" id="PF03140">
    <property type="entry name" value="DUF247"/>
    <property type="match status" value="1"/>
</dbReference>
<dbReference type="InParanoid" id="A0A2K1R788"/>
<keyword evidence="1" id="KW-0812">Transmembrane</keyword>
<evidence type="ECO:0000256" key="1">
    <source>
        <dbReference type="SAM" id="Phobius"/>
    </source>
</evidence>
<keyword evidence="1" id="KW-1133">Transmembrane helix</keyword>
<proteinExistence type="predicted"/>